<keyword evidence="3" id="KW-1185">Reference proteome</keyword>
<name>A0AAE3GHU5_9PSEU</name>
<dbReference type="EMBL" id="JAMTCK010000007">
    <property type="protein sequence ID" value="MCP2166408.1"/>
    <property type="molecule type" value="Genomic_DNA"/>
</dbReference>
<protein>
    <recommendedName>
        <fullName evidence="4">Translation initiation factor</fullName>
    </recommendedName>
</protein>
<comment type="caution">
    <text evidence="2">The sequence shown here is derived from an EMBL/GenBank/DDBJ whole genome shotgun (WGS) entry which is preliminary data.</text>
</comment>
<feature type="region of interest" description="Disordered" evidence="1">
    <location>
        <begin position="62"/>
        <end position="158"/>
    </location>
</feature>
<evidence type="ECO:0008006" key="4">
    <source>
        <dbReference type="Google" id="ProtNLM"/>
    </source>
</evidence>
<proteinExistence type="predicted"/>
<dbReference type="InterPro" id="IPR046282">
    <property type="entry name" value="DUF6319"/>
</dbReference>
<gene>
    <name evidence="2" type="ORF">LX83_003276</name>
</gene>
<evidence type="ECO:0000256" key="1">
    <source>
        <dbReference type="SAM" id="MobiDB-lite"/>
    </source>
</evidence>
<dbReference type="Proteomes" id="UP001206128">
    <property type="component" value="Unassembled WGS sequence"/>
</dbReference>
<feature type="compositionally biased region" description="Pro residues" evidence="1">
    <location>
        <begin position="105"/>
        <end position="114"/>
    </location>
</feature>
<sequence length="231" mass="24344">MTQEQPPRRSSAALSAADLDHLRAELAEGRTPTVWFTAKAVGMEAGRSAKVLGFTEPAEGDFIQVRPTGSQDELSFSPAEMTLTKPPRKPKAPAKPAAPVVAEPWIPPAPPEPVSKPRADAAGPTESAGKRPARAGSGARRVAKPSEVTVTLSSTADGEWTVDVVTGKKRTVRSAPVPASHVAQAAKVLHPDVAEAIQAVLDAAREQQLARVEQLRAELEAAQRALEELPS</sequence>
<dbReference type="AlphaFoldDB" id="A0AAE3GHU5"/>
<evidence type="ECO:0000313" key="3">
    <source>
        <dbReference type="Proteomes" id="UP001206128"/>
    </source>
</evidence>
<accession>A0AAE3GHU5</accession>
<organism evidence="2 3">
    <name type="scientific">Goodfellowiella coeruleoviolacea</name>
    <dbReference type="NCBI Taxonomy" id="334858"/>
    <lineage>
        <taxon>Bacteria</taxon>
        <taxon>Bacillati</taxon>
        <taxon>Actinomycetota</taxon>
        <taxon>Actinomycetes</taxon>
        <taxon>Pseudonocardiales</taxon>
        <taxon>Pseudonocardiaceae</taxon>
        <taxon>Goodfellowiella</taxon>
    </lineage>
</organism>
<dbReference type="Pfam" id="PF19844">
    <property type="entry name" value="DUF6319"/>
    <property type="match status" value="1"/>
</dbReference>
<dbReference type="RefSeq" id="WP_253772254.1">
    <property type="nucleotide sequence ID" value="NZ_JAMTCK010000007.1"/>
</dbReference>
<feature type="compositionally biased region" description="Low complexity" evidence="1">
    <location>
        <begin position="94"/>
        <end position="104"/>
    </location>
</feature>
<evidence type="ECO:0000313" key="2">
    <source>
        <dbReference type="EMBL" id="MCP2166408.1"/>
    </source>
</evidence>
<reference evidence="2" key="1">
    <citation type="submission" date="2022-06" db="EMBL/GenBank/DDBJ databases">
        <title>Genomic Encyclopedia of Archaeal and Bacterial Type Strains, Phase II (KMG-II): from individual species to whole genera.</title>
        <authorList>
            <person name="Goeker M."/>
        </authorList>
    </citation>
    <scope>NUCLEOTIDE SEQUENCE</scope>
    <source>
        <strain evidence="2">DSM 43935</strain>
    </source>
</reference>